<evidence type="ECO:0000313" key="2">
    <source>
        <dbReference type="EMBL" id="SVD38856.1"/>
    </source>
</evidence>
<dbReference type="Gene3D" id="2.20.110.10">
    <property type="entry name" value="Histone H3 K4-specific methyltransferase SET7/9 N-terminal domain"/>
    <property type="match status" value="3"/>
</dbReference>
<evidence type="ECO:0008006" key="3">
    <source>
        <dbReference type="Google" id="ProtNLM"/>
    </source>
</evidence>
<gene>
    <name evidence="2" type="ORF">METZ01_LOCUS391710</name>
</gene>
<evidence type="ECO:0000256" key="1">
    <source>
        <dbReference type="ARBA" id="ARBA00022737"/>
    </source>
</evidence>
<dbReference type="PANTHER" id="PTHR23084:SF263">
    <property type="entry name" value="MORN REPEAT-CONTAINING PROTEIN 1"/>
    <property type="match status" value="1"/>
</dbReference>
<dbReference type="EMBL" id="UINC01147497">
    <property type="protein sequence ID" value="SVD38856.1"/>
    <property type="molecule type" value="Genomic_DNA"/>
</dbReference>
<name>A0A382UX64_9ZZZZ</name>
<proteinExistence type="predicted"/>
<accession>A0A382UX64</accession>
<feature type="non-terminal residue" evidence="2">
    <location>
        <position position="259"/>
    </location>
</feature>
<dbReference type="InterPro" id="IPR003409">
    <property type="entry name" value="MORN"/>
</dbReference>
<protein>
    <recommendedName>
        <fullName evidence="3">MORN repeat protein</fullName>
    </recommendedName>
</protein>
<sequence>MDNFKNHKEDKDLFPYEYGASSYDHMRESIFALLRREELASSIRSIYKHMEENGVVFSSPGASFKRKFCNNLSQYMNYRIRYPRRGENLKKDDKMRQLLEPLAKILCTEKYNLEEFKKKIPNGFGEYDFSDGTSYKGEWKDGEYHGQGIFSDSTGDDKYKGKWKNGKMHGQGIRTYYDGVQKRKLKGEFKDNRLHGLGSEKTKNWERSGNWKNGELHGQGTFTNLMGDKYEGEFKDGGKHGQGIFTYPDGSKYVGECKE</sequence>
<dbReference type="PANTHER" id="PTHR23084">
    <property type="entry name" value="PHOSPHATIDYLINOSITOL-4-PHOSPHATE 5-KINASE RELATED"/>
    <property type="match status" value="1"/>
</dbReference>
<dbReference type="SUPFAM" id="SSF82185">
    <property type="entry name" value="Histone H3 K4-specific methyltransferase SET7/9 N-terminal domain"/>
    <property type="match status" value="2"/>
</dbReference>
<dbReference type="AlphaFoldDB" id="A0A382UX64"/>
<organism evidence="2">
    <name type="scientific">marine metagenome</name>
    <dbReference type="NCBI Taxonomy" id="408172"/>
    <lineage>
        <taxon>unclassified sequences</taxon>
        <taxon>metagenomes</taxon>
        <taxon>ecological metagenomes</taxon>
    </lineage>
</organism>
<dbReference type="SMART" id="SM00698">
    <property type="entry name" value="MORN"/>
    <property type="match status" value="5"/>
</dbReference>
<keyword evidence="1" id="KW-0677">Repeat</keyword>
<reference evidence="2" key="1">
    <citation type="submission" date="2018-05" db="EMBL/GenBank/DDBJ databases">
        <authorList>
            <person name="Lanie J.A."/>
            <person name="Ng W.-L."/>
            <person name="Kazmierczak K.M."/>
            <person name="Andrzejewski T.M."/>
            <person name="Davidsen T.M."/>
            <person name="Wayne K.J."/>
            <person name="Tettelin H."/>
            <person name="Glass J.I."/>
            <person name="Rusch D."/>
            <person name="Podicherti R."/>
            <person name="Tsui H.-C.T."/>
            <person name="Winkler M.E."/>
        </authorList>
    </citation>
    <scope>NUCLEOTIDE SEQUENCE</scope>
</reference>
<dbReference type="Pfam" id="PF02493">
    <property type="entry name" value="MORN"/>
    <property type="match status" value="6"/>
</dbReference>